<feature type="domain" description="DOT1" evidence="7">
    <location>
        <begin position="100"/>
        <end position="230"/>
    </location>
</feature>
<evidence type="ECO:0000256" key="1">
    <source>
        <dbReference type="ARBA" id="ARBA00012190"/>
    </source>
</evidence>
<dbReference type="Proteomes" id="UP001230188">
    <property type="component" value="Unassembled WGS sequence"/>
</dbReference>
<dbReference type="EMBL" id="JAQMWT010000524">
    <property type="protein sequence ID" value="KAJ8600349.1"/>
    <property type="molecule type" value="Genomic_DNA"/>
</dbReference>
<keyword evidence="3" id="KW-0156">Chromatin regulator</keyword>
<dbReference type="Pfam" id="PF08123">
    <property type="entry name" value="DOT1"/>
    <property type="match status" value="1"/>
</dbReference>
<evidence type="ECO:0000313" key="9">
    <source>
        <dbReference type="Proteomes" id="UP001230188"/>
    </source>
</evidence>
<feature type="compositionally biased region" description="Acidic residues" evidence="6">
    <location>
        <begin position="271"/>
        <end position="293"/>
    </location>
</feature>
<dbReference type="SUPFAM" id="SSF53335">
    <property type="entry name" value="S-adenosyl-L-methionine-dependent methyltransferases"/>
    <property type="match status" value="1"/>
</dbReference>
<accession>A0AAD7UAV7</accession>
<evidence type="ECO:0000256" key="3">
    <source>
        <dbReference type="ARBA" id="ARBA00022853"/>
    </source>
</evidence>
<name>A0AAD7UAV7_9STRA</name>
<reference evidence="8" key="1">
    <citation type="submission" date="2023-01" db="EMBL/GenBank/DDBJ databases">
        <title>Metagenome sequencing of chrysophaentin producing Chrysophaeum taylorii.</title>
        <authorList>
            <person name="Davison J."/>
            <person name="Bewley C."/>
        </authorList>
    </citation>
    <scope>NUCLEOTIDE SEQUENCE</scope>
    <source>
        <strain evidence="8">NIES-1699</strain>
    </source>
</reference>
<protein>
    <recommendedName>
        <fullName evidence="2">Histone-lysine N-methyltransferase, H3 lysine-79 specific</fullName>
        <ecNumber evidence="1">2.1.1.360</ecNumber>
    </recommendedName>
    <alternativeName>
        <fullName evidence="4">Histone H3-K79 methyltransferase</fullName>
    </alternativeName>
</protein>
<evidence type="ECO:0000256" key="6">
    <source>
        <dbReference type="SAM" id="MobiDB-lite"/>
    </source>
</evidence>
<dbReference type="GO" id="GO:0140956">
    <property type="term" value="F:histone H3K79 trimethyltransferase activity"/>
    <property type="evidence" value="ECO:0007669"/>
    <property type="project" value="UniProtKB-EC"/>
</dbReference>
<gene>
    <name evidence="8" type="ORF">CTAYLR_000675</name>
</gene>
<comment type="catalytic activity">
    <reaction evidence="5">
        <text>L-lysyl(79)-[histone H3] + 3 S-adenosyl-L-methionine = N(6),N(6),N(6)-trimethyl-L-lysyl(79)-[histone H3] + 3 S-adenosyl-L-homocysteine + 3 H(+)</text>
        <dbReference type="Rhea" id="RHEA:60328"/>
        <dbReference type="Rhea" id="RHEA-COMP:15549"/>
        <dbReference type="Rhea" id="RHEA-COMP:15552"/>
        <dbReference type="ChEBI" id="CHEBI:15378"/>
        <dbReference type="ChEBI" id="CHEBI:29969"/>
        <dbReference type="ChEBI" id="CHEBI:57856"/>
        <dbReference type="ChEBI" id="CHEBI:59789"/>
        <dbReference type="ChEBI" id="CHEBI:61961"/>
        <dbReference type="EC" id="2.1.1.360"/>
    </reaction>
</comment>
<dbReference type="EC" id="2.1.1.360" evidence="1"/>
<dbReference type="InterPro" id="IPR030445">
    <property type="entry name" value="H3-K79_meTrfase"/>
</dbReference>
<dbReference type="InterPro" id="IPR025789">
    <property type="entry name" value="DOT1_dom"/>
</dbReference>
<dbReference type="PANTHER" id="PTHR21451">
    <property type="entry name" value="HISTONE H3 METHYLTRANSFERASE"/>
    <property type="match status" value="1"/>
</dbReference>
<evidence type="ECO:0000256" key="4">
    <source>
        <dbReference type="ARBA" id="ARBA00029821"/>
    </source>
</evidence>
<feature type="region of interest" description="Disordered" evidence="6">
    <location>
        <begin position="268"/>
        <end position="297"/>
    </location>
</feature>
<dbReference type="AlphaFoldDB" id="A0AAD7UAV7"/>
<dbReference type="InterPro" id="IPR029063">
    <property type="entry name" value="SAM-dependent_MTases_sf"/>
</dbReference>
<sequence length="332" mass="37495">MAQAKLYLLAALLAKDGVISQNGKAVMKELILARDPELVRLLERFEDSETSSSDASLVNSINCLLESKAFEMLSDLYAECPLEVAKSLSKADRQGNDNKSLVYGEVDFSSFARVVRKLKKKRFYDLGSGSGRAVFAARLLGDFDECTGIEILDRLHDAAETIRRAYDKKTRALVVNDRVRFVKGSFLDYDWSDADLVFANSTCFEDDLMDQLARRAENLEPGAVVITFTKGLPDDTSTFHVVHRKRYKMSWGPATVFVHVRANDDGTLPDGDFDFDADDDDEEEDEEDEEDDALLTRDRELELALDREADEKQLKNSHDDFKHLQALVRDLD</sequence>
<organism evidence="8 9">
    <name type="scientific">Chrysophaeum taylorii</name>
    <dbReference type="NCBI Taxonomy" id="2483200"/>
    <lineage>
        <taxon>Eukaryota</taxon>
        <taxon>Sar</taxon>
        <taxon>Stramenopiles</taxon>
        <taxon>Ochrophyta</taxon>
        <taxon>Pelagophyceae</taxon>
        <taxon>Pelagomonadales</taxon>
        <taxon>Pelagomonadaceae</taxon>
        <taxon>Chrysophaeum</taxon>
    </lineage>
</organism>
<evidence type="ECO:0000259" key="7">
    <source>
        <dbReference type="Pfam" id="PF08123"/>
    </source>
</evidence>
<comment type="caution">
    <text evidence="8">The sequence shown here is derived from an EMBL/GenBank/DDBJ whole genome shotgun (WGS) entry which is preliminary data.</text>
</comment>
<evidence type="ECO:0000256" key="5">
    <source>
        <dbReference type="ARBA" id="ARBA00047770"/>
    </source>
</evidence>
<dbReference type="PANTHER" id="PTHR21451:SF19">
    <property type="entry name" value="ACTIVATED IN BLOCKED UNFOLDED PROTEIN RESPONSE"/>
    <property type="match status" value="1"/>
</dbReference>
<dbReference type="Gene3D" id="3.40.50.150">
    <property type="entry name" value="Vaccinia Virus protein VP39"/>
    <property type="match status" value="1"/>
</dbReference>
<evidence type="ECO:0000256" key="2">
    <source>
        <dbReference type="ARBA" id="ARBA00020987"/>
    </source>
</evidence>
<evidence type="ECO:0000313" key="8">
    <source>
        <dbReference type="EMBL" id="KAJ8600349.1"/>
    </source>
</evidence>
<keyword evidence="9" id="KW-1185">Reference proteome</keyword>
<dbReference type="CDD" id="cd02440">
    <property type="entry name" value="AdoMet_MTases"/>
    <property type="match status" value="1"/>
</dbReference>
<dbReference type="GO" id="GO:0051726">
    <property type="term" value="P:regulation of cell cycle"/>
    <property type="evidence" value="ECO:0007669"/>
    <property type="project" value="InterPro"/>
</dbReference>
<proteinExistence type="predicted"/>